<accession>A0AA96JCW4</accession>
<organism evidence="2">
    <name type="scientific">Demequina capsici</name>
    <dbReference type="NCBI Taxonomy" id="3075620"/>
    <lineage>
        <taxon>Bacteria</taxon>
        <taxon>Bacillati</taxon>
        <taxon>Actinomycetota</taxon>
        <taxon>Actinomycetes</taxon>
        <taxon>Micrococcales</taxon>
        <taxon>Demequinaceae</taxon>
        <taxon>Demequina</taxon>
    </lineage>
</organism>
<reference evidence="2" key="1">
    <citation type="submission" date="2023-09" db="EMBL/GenBank/DDBJ databases">
        <title>Demequina sp. a novel bacteria isolated from Capsicum annuum.</title>
        <authorList>
            <person name="Humaira Z."/>
            <person name="Lee J."/>
            <person name="Cho D."/>
        </authorList>
    </citation>
    <scope>NUCLEOTIDE SEQUENCE</scope>
    <source>
        <strain evidence="2">PMTSA13</strain>
    </source>
</reference>
<gene>
    <name evidence="2" type="ORF">RN607_14275</name>
</gene>
<dbReference type="AlphaFoldDB" id="A0AA96JCW4"/>
<dbReference type="Proteomes" id="UP001303408">
    <property type="component" value="Chromosome"/>
</dbReference>
<dbReference type="KEGG" id="dcp:RN607_14275"/>
<dbReference type="EMBL" id="CP134880">
    <property type="protein sequence ID" value="WNM27346.1"/>
    <property type="molecule type" value="Genomic_DNA"/>
</dbReference>
<dbReference type="RefSeq" id="WP_313543329.1">
    <property type="nucleotide sequence ID" value="NZ_CP134880.1"/>
</dbReference>
<name>A0AA96JCW4_9MICO</name>
<proteinExistence type="predicted"/>
<evidence type="ECO:0000256" key="1">
    <source>
        <dbReference type="SAM" id="MobiDB-lite"/>
    </source>
</evidence>
<feature type="region of interest" description="Disordered" evidence="1">
    <location>
        <begin position="248"/>
        <end position="271"/>
    </location>
</feature>
<protein>
    <submittedName>
        <fullName evidence="2">DUF3854 domain-containing protein</fullName>
    </submittedName>
</protein>
<evidence type="ECO:0000313" key="2">
    <source>
        <dbReference type="EMBL" id="WNM27346.1"/>
    </source>
</evidence>
<sequence>MTNSQSATGPQTPLISRHQKVLEDSAISIEAAQAWGIRSIVDDADLPDGLKTSPLARSGVPGMLFPLRTLDGRVLWQLRADNPPKDDQNNEHKYIQQAKVGSIINIPEMMERCVGQARTVLIVEGTKQTIAVCQYVDEDTLVIGVQGCANWSASGIIHADLMDAVKGAQRVDVLFDADVAKNTSVFDAATNLKRQLSVMAGIDNVKFIRLSEIGGFSAKAGIDDVLGSLPSAQRAELLATLRSKATDGIGRRPAEKKPTKKVSNSLDPEAPEIEIRMHEGRTVEVTTLGSGDTVTDQRYALAALITREENVETEYNGSFDHQYTTYTVEIAVEDEQGRVRSKEITVNSKKFDSPNDWIDMAGSLTTSVPRFVKPSEGAEFANLIRAASSGRVITRRIERLGWVFDTDDPEHPQWRWLHPSGSIGVTDVNDGLTGAPQYKGFDSVKLPNPHTTGKSACINAIRQFLGVRDLLKPGYEVAWEAAIGAFGLSFLPVPPQVALAYFGRKSSGKSTLAQALAATLTPEWGPKGTAMMTFNATQAAMDRVSAGVTDCFMHVDDLKPEKDARRRATVLEMVDDLLRRAHNSGGRVRAGFDHATGNVYVNEKDTSTPMVIITGEEIPTGGDFAESALDRMFIVNTPEGGMMAPEPKDDGKFDTGQASLNSLYARLGEFPLVTSAYVAWLANLIMQASAGPDAAAGGETQSARATFAIEVENWSSEIAEMIHEQLRKVAGVNATHRAVLGAARLVAGASYFLRFAQETGAITPDESTRLADAIFEHIVAQLIRNTNEVMDNNQTAGESILDELRSHVSSGLAVIDNRELSGRQVRIGQRGTFNGVEVLHIGLQATQRLLSYPTGWKGVQRALEEYAQEGSGTRPAKMHQARIGGTRVRALSIPLDLWNEDVDPCDAEREVSM</sequence>